<dbReference type="CDD" id="cd00067">
    <property type="entry name" value="GAL4"/>
    <property type="match status" value="1"/>
</dbReference>
<sequence>MVGVPQSKGCEACRKQKKSCEGTSIPCVRCKRLKIPCIGRGQQRFKFQDETFRFENGSTQTRPAKKRKAANSDAVPDPALEDSSLANSLVVTSQPLSSALIQIPMSMPTTKVTRLAASFIDQIDPNLDSRWIPPWNFTRLLQVIPSRLGHNDALDASAEAVLAAYQTYRARQHHAPADSSALIQQRCLSQYNRALKALRSCLDDKSQAQSGETLCSTMMLLMFETLMGPINQRVLSHAGGAANIMKARGYSTAKNEFEWNVMLSLRGPVVFQALFSGEMLFTDEEWFNLIKNPTQDEGVMGRTLMTLARIPNLLLRTRGALSKPTVDEAELQKLRQTLRTIRSAHLFDIKELLERLETLEKKHPDPAQRDREVMMLHCAHGRHVATAYSTDMHLLSLLSAVDYPRNPPISRTVRGTSKADLDEWMQLAADRAEEASDLAERVACHRPLGTFYMDYVLKGAYIVAGDRSTQLRILGQIWEYAYDMFGSEAKVDLEQMNEIRDWIAANDLRRKLADAAPDLPSRVQEITEDEFSILTS</sequence>
<evidence type="ECO:0000256" key="1">
    <source>
        <dbReference type="ARBA" id="ARBA00023242"/>
    </source>
</evidence>
<accession>A0A9P4MN58</accession>
<dbReference type="Proteomes" id="UP000799439">
    <property type="component" value="Unassembled WGS sequence"/>
</dbReference>
<dbReference type="PANTHER" id="PTHR38111:SF6">
    <property type="entry name" value="FINGER DOMAIN PROTEIN, PUTATIVE (AFU_ORTHOLOGUE AFUA_8G01940)-RELATED"/>
    <property type="match status" value="1"/>
</dbReference>
<dbReference type="InterPro" id="IPR001138">
    <property type="entry name" value="Zn2Cys6_DnaBD"/>
</dbReference>
<evidence type="ECO:0000259" key="3">
    <source>
        <dbReference type="PROSITE" id="PS50048"/>
    </source>
</evidence>
<proteinExistence type="predicted"/>
<dbReference type="PANTHER" id="PTHR38111">
    <property type="entry name" value="ZN(2)-C6 FUNGAL-TYPE DOMAIN-CONTAINING PROTEIN-RELATED"/>
    <property type="match status" value="1"/>
</dbReference>
<name>A0A9P4MN58_9PEZI</name>
<dbReference type="SUPFAM" id="SSF57701">
    <property type="entry name" value="Zn2/Cys6 DNA-binding domain"/>
    <property type="match status" value="1"/>
</dbReference>
<dbReference type="InterPro" id="IPR036864">
    <property type="entry name" value="Zn2-C6_fun-type_DNA-bd_sf"/>
</dbReference>
<keyword evidence="1" id="KW-0539">Nucleus</keyword>
<organism evidence="4 5">
    <name type="scientific">Myriangium duriaei CBS 260.36</name>
    <dbReference type="NCBI Taxonomy" id="1168546"/>
    <lineage>
        <taxon>Eukaryota</taxon>
        <taxon>Fungi</taxon>
        <taxon>Dikarya</taxon>
        <taxon>Ascomycota</taxon>
        <taxon>Pezizomycotina</taxon>
        <taxon>Dothideomycetes</taxon>
        <taxon>Dothideomycetidae</taxon>
        <taxon>Myriangiales</taxon>
        <taxon>Myriangiaceae</taxon>
        <taxon>Myriangium</taxon>
    </lineage>
</organism>
<dbReference type="GO" id="GO:0000981">
    <property type="term" value="F:DNA-binding transcription factor activity, RNA polymerase II-specific"/>
    <property type="evidence" value="ECO:0007669"/>
    <property type="project" value="InterPro"/>
</dbReference>
<dbReference type="InterPro" id="IPR053178">
    <property type="entry name" value="Osmoadaptation_assoc"/>
</dbReference>
<evidence type="ECO:0000313" key="4">
    <source>
        <dbReference type="EMBL" id="KAF2155894.1"/>
    </source>
</evidence>
<dbReference type="InterPro" id="IPR021858">
    <property type="entry name" value="Fun_TF"/>
</dbReference>
<feature type="domain" description="Zn(2)-C6 fungal-type" evidence="3">
    <location>
        <begin position="9"/>
        <end position="37"/>
    </location>
</feature>
<dbReference type="AlphaFoldDB" id="A0A9P4MN58"/>
<evidence type="ECO:0000313" key="5">
    <source>
        <dbReference type="Proteomes" id="UP000799439"/>
    </source>
</evidence>
<gene>
    <name evidence="4" type="ORF">K461DRAFT_83900</name>
</gene>
<dbReference type="EMBL" id="ML996082">
    <property type="protein sequence ID" value="KAF2155894.1"/>
    <property type="molecule type" value="Genomic_DNA"/>
</dbReference>
<dbReference type="OrthoDB" id="4314040at2759"/>
<protein>
    <recommendedName>
        <fullName evidence="3">Zn(2)-C6 fungal-type domain-containing protein</fullName>
    </recommendedName>
</protein>
<comment type="caution">
    <text evidence="4">The sequence shown here is derived from an EMBL/GenBank/DDBJ whole genome shotgun (WGS) entry which is preliminary data.</text>
</comment>
<dbReference type="PROSITE" id="PS50048">
    <property type="entry name" value="ZN2_CY6_FUNGAL_2"/>
    <property type="match status" value="1"/>
</dbReference>
<feature type="region of interest" description="Disordered" evidence="2">
    <location>
        <begin position="56"/>
        <end position="78"/>
    </location>
</feature>
<reference evidence="4" key="1">
    <citation type="journal article" date="2020" name="Stud. Mycol.">
        <title>101 Dothideomycetes genomes: a test case for predicting lifestyles and emergence of pathogens.</title>
        <authorList>
            <person name="Haridas S."/>
            <person name="Albert R."/>
            <person name="Binder M."/>
            <person name="Bloem J."/>
            <person name="Labutti K."/>
            <person name="Salamov A."/>
            <person name="Andreopoulos B."/>
            <person name="Baker S."/>
            <person name="Barry K."/>
            <person name="Bills G."/>
            <person name="Bluhm B."/>
            <person name="Cannon C."/>
            <person name="Castanera R."/>
            <person name="Culley D."/>
            <person name="Daum C."/>
            <person name="Ezra D."/>
            <person name="Gonzalez J."/>
            <person name="Henrissat B."/>
            <person name="Kuo A."/>
            <person name="Liang C."/>
            <person name="Lipzen A."/>
            <person name="Lutzoni F."/>
            <person name="Magnuson J."/>
            <person name="Mondo S."/>
            <person name="Nolan M."/>
            <person name="Ohm R."/>
            <person name="Pangilinan J."/>
            <person name="Park H.-J."/>
            <person name="Ramirez L."/>
            <person name="Alfaro M."/>
            <person name="Sun H."/>
            <person name="Tritt A."/>
            <person name="Yoshinaga Y."/>
            <person name="Zwiers L.-H."/>
            <person name="Turgeon B."/>
            <person name="Goodwin S."/>
            <person name="Spatafora J."/>
            <person name="Crous P."/>
            <person name="Grigoriev I."/>
        </authorList>
    </citation>
    <scope>NUCLEOTIDE SEQUENCE</scope>
    <source>
        <strain evidence="4">CBS 260.36</strain>
    </source>
</reference>
<dbReference type="GO" id="GO:0008270">
    <property type="term" value="F:zinc ion binding"/>
    <property type="evidence" value="ECO:0007669"/>
    <property type="project" value="InterPro"/>
</dbReference>
<evidence type="ECO:0000256" key="2">
    <source>
        <dbReference type="SAM" id="MobiDB-lite"/>
    </source>
</evidence>
<dbReference type="PROSITE" id="PS00463">
    <property type="entry name" value="ZN2_CY6_FUNGAL_1"/>
    <property type="match status" value="1"/>
</dbReference>
<keyword evidence="5" id="KW-1185">Reference proteome</keyword>
<dbReference type="Pfam" id="PF11951">
    <property type="entry name" value="Fungal_trans_2"/>
    <property type="match status" value="1"/>
</dbReference>